<dbReference type="SMART" id="SM00355">
    <property type="entry name" value="ZnF_C2H2"/>
    <property type="match status" value="11"/>
</dbReference>
<evidence type="ECO:0000256" key="2">
    <source>
        <dbReference type="ARBA" id="ARBA00022737"/>
    </source>
</evidence>
<evidence type="ECO:0000313" key="9">
    <source>
        <dbReference type="RefSeq" id="XP_030640812.1"/>
    </source>
</evidence>
<feature type="domain" description="C2H2-type" evidence="7">
    <location>
        <begin position="21"/>
        <end position="48"/>
    </location>
</feature>
<dbReference type="PROSITE" id="PS50157">
    <property type="entry name" value="ZINC_FINGER_C2H2_2"/>
    <property type="match status" value="11"/>
</dbReference>
<feature type="compositionally biased region" description="Acidic residues" evidence="6">
    <location>
        <begin position="312"/>
        <end position="331"/>
    </location>
</feature>
<proteinExistence type="predicted"/>
<dbReference type="GO" id="GO:0000981">
    <property type="term" value="F:DNA-binding transcription factor activity, RNA polymerase II-specific"/>
    <property type="evidence" value="ECO:0007669"/>
    <property type="project" value="TreeGrafter"/>
</dbReference>
<keyword evidence="2" id="KW-0677">Repeat</keyword>
<keyword evidence="1" id="KW-0479">Metal-binding</keyword>
<evidence type="ECO:0000256" key="5">
    <source>
        <dbReference type="PROSITE-ProRule" id="PRU00042"/>
    </source>
</evidence>
<dbReference type="PROSITE" id="PS00028">
    <property type="entry name" value="ZINC_FINGER_C2H2_1"/>
    <property type="match status" value="9"/>
</dbReference>
<dbReference type="SUPFAM" id="SSF57667">
    <property type="entry name" value="beta-beta-alpha zinc fingers"/>
    <property type="match status" value="4"/>
</dbReference>
<dbReference type="OrthoDB" id="6359816at2759"/>
<feature type="compositionally biased region" description="Basic and acidic residues" evidence="6">
    <location>
        <begin position="447"/>
        <end position="462"/>
    </location>
</feature>
<feature type="compositionally biased region" description="Basic residues" evidence="6">
    <location>
        <begin position="365"/>
        <end position="378"/>
    </location>
</feature>
<dbReference type="Gene3D" id="3.30.160.60">
    <property type="entry name" value="Classic Zinc Finger"/>
    <property type="match status" value="6"/>
</dbReference>
<feature type="region of interest" description="Disordered" evidence="6">
    <location>
        <begin position="304"/>
        <end position="378"/>
    </location>
</feature>
<feature type="domain" description="C2H2-type" evidence="7">
    <location>
        <begin position="284"/>
        <end position="311"/>
    </location>
</feature>
<evidence type="ECO:0000256" key="6">
    <source>
        <dbReference type="SAM" id="MobiDB-lite"/>
    </source>
</evidence>
<dbReference type="Proteomes" id="UP000504632">
    <property type="component" value="Chromosome 9"/>
</dbReference>
<feature type="domain" description="C2H2-type" evidence="7">
    <location>
        <begin position="122"/>
        <end position="149"/>
    </location>
</feature>
<dbReference type="GeneID" id="115821190"/>
<evidence type="ECO:0000256" key="4">
    <source>
        <dbReference type="ARBA" id="ARBA00022833"/>
    </source>
</evidence>
<dbReference type="Pfam" id="PF00096">
    <property type="entry name" value="zf-C2H2"/>
    <property type="match status" value="4"/>
</dbReference>
<gene>
    <name evidence="9" type="primary">LOC115821190</name>
</gene>
<evidence type="ECO:0000256" key="1">
    <source>
        <dbReference type="ARBA" id="ARBA00022723"/>
    </source>
</evidence>
<dbReference type="InterPro" id="IPR013087">
    <property type="entry name" value="Znf_C2H2_type"/>
</dbReference>
<keyword evidence="4" id="KW-0862">Zinc</keyword>
<feature type="domain" description="C2H2-type" evidence="7">
    <location>
        <begin position="222"/>
        <end position="245"/>
    </location>
</feature>
<feature type="domain" description="C2H2-type" evidence="7">
    <location>
        <begin position="490"/>
        <end position="517"/>
    </location>
</feature>
<accession>A0A6J2WA64</accession>
<organism evidence="8 9">
    <name type="scientific">Chanos chanos</name>
    <name type="common">Milkfish</name>
    <name type="synonym">Mugil chanos</name>
    <dbReference type="NCBI Taxonomy" id="29144"/>
    <lineage>
        <taxon>Eukaryota</taxon>
        <taxon>Metazoa</taxon>
        <taxon>Chordata</taxon>
        <taxon>Craniata</taxon>
        <taxon>Vertebrata</taxon>
        <taxon>Euteleostomi</taxon>
        <taxon>Actinopterygii</taxon>
        <taxon>Neopterygii</taxon>
        <taxon>Teleostei</taxon>
        <taxon>Ostariophysi</taxon>
        <taxon>Gonorynchiformes</taxon>
        <taxon>Chanidae</taxon>
        <taxon>Chanos</taxon>
    </lineage>
</organism>
<feature type="domain" description="C2H2-type" evidence="7">
    <location>
        <begin position="595"/>
        <end position="618"/>
    </location>
</feature>
<feature type="domain" description="C2H2-type" evidence="7">
    <location>
        <begin position="150"/>
        <end position="177"/>
    </location>
</feature>
<dbReference type="GO" id="GO:0008270">
    <property type="term" value="F:zinc ion binding"/>
    <property type="evidence" value="ECO:0007669"/>
    <property type="project" value="UniProtKB-KW"/>
</dbReference>
<keyword evidence="3 5" id="KW-0863">Zinc-finger</keyword>
<evidence type="ECO:0000313" key="8">
    <source>
        <dbReference type="Proteomes" id="UP000504632"/>
    </source>
</evidence>
<dbReference type="PANTHER" id="PTHR24381">
    <property type="entry name" value="ZINC FINGER PROTEIN"/>
    <property type="match status" value="1"/>
</dbReference>
<evidence type="ECO:0000259" key="7">
    <source>
        <dbReference type="PROSITE" id="PS50157"/>
    </source>
</evidence>
<dbReference type="RefSeq" id="XP_030640812.1">
    <property type="nucleotide sequence ID" value="XM_030784952.1"/>
</dbReference>
<feature type="domain" description="C2H2-type" evidence="7">
    <location>
        <begin position="521"/>
        <end position="548"/>
    </location>
</feature>
<dbReference type="InterPro" id="IPR036236">
    <property type="entry name" value="Znf_C2H2_sf"/>
</dbReference>
<dbReference type="GO" id="GO:0005634">
    <property type="term" value="C:nucleus"/>
    <property type="evidence" value="ECO:0007669"/>
    <property type="project" value="TreeGrafter"/>
</dbReference>
<reference evidence="9" key="1">
    <citation type="submission" date="2025-08" db="UniProtKB">
        <authorList>
            <consortium name="RefSeq"/>
        </authorList>
    </citation>
    <scope>IDENTIFICATION</scope>
</reference>
<dbReference type="AlphaFoldDB" id="A0A6J2WA64"/>
<feature type="compositionally biased region" description="Acidic residues" evidence="6">
    <location>
        <begin position="463"/>
        <end position="475"/>
    </location>
</feature>
<name>A0A6J2WA64_CHACN</name>
<dbReference type="InParanoid" id="A0A6J2WA64"/>
<dbReference type="PANTHER" id="PTHR24381:SF445">
    <property type="entry name" value="GASTRULA ZINC FINGER PROTEIN XLCGF28.1-LIKE-RELATED"/>
    <property type="match status" value="1"/>
</dbReference>
<feature type="domain" description="C2H2-type" evidence="7">
    <location>
        <begin position="178"/>
        <end position="201"/>
    </location>
</feature>
<feature type="region of interest" description="Disordered" evidence="6">
    <location>
        <begin position="438"/>
        <end position="483"/>
    </location>
</feature>
<feature type="domain" description="C2H2-type" evidence="7">
    <location>
        <begin position="381"/>
        <end position="408"/>
    </location>
</feature>
<keyword evidence="8" id="KW-1185">Reference proteome</keyword>
<feature type="compositionally biased region" description="Acidic residues" evidence="6">
    <location>
        <begin position="565"/>
        <end position="581"/>
    </location>
</feature>
<dbReference type="Pfam" id="PF13894">
    <property type="entry name" value="zf-C2H2_4"/>
    <property type="match status" value="1"/>
</dbReference>
<sequence length="618" mass="71065">MSYSLVDFTCSQESAGGGDAFICTECGEGFGHYTKLVNHMAMHGSLDSFPFNGSTNGNSSDVPIELALHENGTLTVVDKSALSNFSFLFGKPSPNVPWWHESSSYRECFSPVKTAEKDRTLYKCEQCGQAFKSKLSLQQHQQYRSLEQGFKCTLCCKVFNDRQGLREHLQSHAHERFYSCGHCGKRFLKQETLHTHQKEWHGSFGSKSKLEYHQENSIDKSYPCKKCGLRFFWLSDLQSHLISHSHITQLSAETTPRSQKHEKINVRERKNAICSQGSYSERSYRCGICGDRFHQLTDLKKHHLTHESEEGKNDDDDGDSDDDVDDDEEEELPRSQRVRRSSVYGNARPISPKGQMQRIDPSRPIRGRPPRSRHNYGKKVYPCKHCHRVFVHSSSLSRHMRYHKGTLHTCVYCGRRFPQRCDVRRHVIMYHGSELAEPQPTIENEVAESRNAGKETDEKSIEVEEENHEGEEEQSSDNKEVSSLKSRGTYKCRDCFRVFGLLSVYQRHVRYHKREPARQLHRCPHCPCRFSFRSALERHLENHEKEASGEIVKKRSPAVNASIDDNLEHEEEETEDEDNESGVETKENGSSAVLYECTECTQTFSCLQTFLQHQSAHG</sequence>
<evidence type="ECO:0000256" key="3">
    <source>
        <dbReference type="ARBA" id="ARBA00022771"/>
    </source>
</evidence>
<feature type="compositionally biased region" description="Basic and acidic residues" evidence="6">
    <location>
        <begin position="543"/>
        <end position="553"/>
    </location>
</feature>
<dbReference type="GO" id="GO:0000977">
    <property type="term" value="F:RNA polymerase II transcription regulatory region sequence-specific DNA binding"/>
    <property type="evidence" value="ECO:0007669"/>
    <property type="project" value="TreeGrafter"/>
</dbReference>
<protein>
    <submittedName>
        <fullName evidence="9">Zinc finger protein 345</fullName>
    </submittedName>
</protein>
<dbReference type="FunCoup" id="A0A6J2WA64">
    <property type="interactions" value="135"/>
</dbReference>
<feature type="region of interest" description="Disordered" evidence="6">
    <location>
        <begin position="543"/>
        <end position="586"/>
    </location>
</feature>
<feature type="domain" description="C2H2-type" evidence="7">
    <location>
        <begin position="408"/>
        <end position="436"/>
    </location>
</feature>